<reference evidence="15 16" key="1">
    <citation type="submission" date="2020-03" db="EMBL/GenBank/DDBJ databases">
        <title>Two novel Motilibacter sp.</title>
        <authorList>
            <person name="Liu S."/>
        </authorList>
    </citation>
    <scope>NUCLEOTIDE SEQUENCE [LARGE SCALE GENOMIC DNA]</scope>
    <source>
        <strain evidence="15 16">E257</strain>
    </source>
</reference>
<keyword evidence="7 12" id="KW-0489">Methyltransferase</keyword>
<keyword evidence="8 12" id="KW-0808">Transferase</keyword>
<feature type="domain" description="Ribosomal RNA small subunit methyltransferase E PUA-like" evidence="14">
    <location>
        <begin position="25"/>
        <end position="71"/>
    </location>
</feature>
<dbReference type="Pfam" id="PF04452">
    <property type="entry name" value="Methyltrans_RNA"/>
    <property type="match status" value="1"/>
</dbReference>
<dbReference type="PANTHER" id="PTHR30027">
    <property type="entry name" value="RIBOSOMAL RNA SMALL SUBUNIT METHYLTRANSFERASE E"/>
    <property type="match status" value="1"/>
</dbReference>
<protein>
    <recommendedName>
        <fullName evidence="4 12">Ribosomal RNA small subunit methyltransferase E</fullName>
        <ecNumber evidence="3 12">2.1.1.193</ecNumber>
    </recommendedName>
</protein>
<dbReference type="InterPro" id="IPR046887">
    <property type="entry name" value="RsmE_PUA-like"/>
</dbReference>
<keyword evidence="6 12" id="KW-0698">rRNA processing</keyword>
<dbReference type="PANTHER" id="PTHR30027:SF3">
    <property type="entry name" value="16S RRNA (URACIL(1498)-N(3))-METHYLTRANSFERASE"/>
    <property type="match status" value="1"/>
</dbReference>
<gene>
    <name evidence="15" type="ORF">G9H71_02320</name>
</gene>
<dbReference type="EC" id="2.1.1.193" evidence="3 12"/>
<dbReference type="Proteomes" id="UP000800981">
    <property type="component" value="Unassembled WGS sequence"/>
</dbReference>
<name>A0ABX0GS88_9ACTN</name>
<dbReference type="SUPFAM" id="SSF88697">
    <property type="entry name" value="PUA domain-like"/>
    <property type="match status" value="1"/>
</dbReference>
<evidence type="ECO:0000313" key="15">
    <source>
        <dbReference type="EMBL" id="NHC12616.1"/>
    </source>
</evidence>
<feature type="domain" description="Ribosomal RNA small subunit methyltransferase E methyltransferase" evidence="13">
    <location>
        <begin position="81"/>
        <end position="242"/>
    </location>
</feature>
<keyword evidence="9 12" id="KW-0949">S-adenosyl-L-methionine</keyword>
<dbReference type="EMBL" id="JAANNP010000001">
    <property type="protein sequence ID" value="NHC12616.1"/>
    <property type="molecule type" value="Genomic_DNA"/>
</dbReference>
<keyword evidence="16" id="KW-1185">Reference proteome</keyword>
<dbReference type="InterPro" id="IPR046886">
    <property type="entry name" value="RsmE_MTase_dom"/>
</dbReference>
<dbReference type="SUPFAM" id="SSF75217">
    <property type="entry name" value="alpha/beta knot"/>
    <property type="match status" value="1"/>
</dbReference>
<evidence type="ECO:0000256" key="12">
    <source>
        <dbReference type="PIRNR" id="PIRNR015601"/>
    </source>
</evidence>
<evidence type="ECO:0000256" key="11">
    <source>
        <dbReference type="ARBA" id="ARBA00047944"/>
    </source>
</evidence>
<sequence length="250" mass="25583">MSAPVFVVPAERLTASAGPAGRVLVDGPEGRHAAAVRRLAAGEPVELVDGSGTRGRGVVAAAGRDFLEVDVAELVVEPPPTPRLVVVQALPKGERAELAVEALSEVGADVIVPWQAARCVVQWRGERAAKSLSRWRATAREAGKQARRARFAEVTEAASTADVAQLLRSAALGAVLHEEGAAPLAGIDDVPGAGDVVLVVGPEGGVAPDELVAFAGAGAQAYRLGPSVLRTSTAGAVAAAVVLSRTPRWR</sequence>
<dbReference type="GO" id="GO:0008168">
    <property type="term" value="F:methyltransferase activity"/>
    <property type="evidence" value="ECO:0007669"/>
    <property type="project" value="UniProtKB-KW"/>
</dbReference>
<dbReference type="Pfam" id="PF20260">
    <property type="entry name" value="PUA_4"/>
    <property type="match status" value="1"/>
</dbReference>
<dbReference type="CDD" id="cd18084">
    <property type="entry name" value="RsmE-like"/>
    <property type="match status" value="1"/>
</dbReference>
<dbReference type="InterPro" id="IPR029028">
    <property type="entry name" value="Alpha/beta_knot_MTases"/>
</dbReference>
<keyword evidence="5 12" id="KW-0963">Cytoplasm</keyword>
<evidence type="ECO:0000259" key="13">
    <source>
        <dbReference type="Pfam" id="PF04452"/>
    </source>
</evidence>
<dbReference type="NCBIfam" id="NF008693">
    <property type="entry name" value="PRK11713.2-3"/>
    <property type="match status" value="1"/>
</dbReference>
<accession>A0ABX0GS88</accession>
<comment type="similarity">
    <text evidence="2 12">Belongs to the RNA methyltransferase RsmE family.</text>
</comment>
<evidence type="ECO:0000256" key="1">
    <source>
        <dbReference type="ARBA" id="ARBA00004496"/>
    </source>
</evidence>
<dbReference type="RefSeq" id="WP_166277183.1">
    <property type="nucleotide sequence ID" value="NZ_JAANNP010000001.1"/>
</dbReference>
<dbReference type="InterPro" id="IPR015947">
    <property type="entry name" value="PUA-like_sf"/>
</dbReference>
<dbReference type="NCBIfam" id="TIGR00046">
    <property type="entry name" value="RsmE family RNA methyltransferase"/>
    <property type="match status" value="1"/>
</dbReference>
<dbReference type="InterPro" id="IPR006700">
    <property type="entry name" value="RsmE"/>
</dbReference>
<dbReference type="Gene3D" id="3.40.1280.10">
    <property type="match status" value="1"/>
</dbReference>
<evidence type="ECO:0000256" key="9">
    <source>
        <dbReference type="ARBA" id="ARBA00022691"/>
    </source>
</evidence>
<dbReference type="InterPro" id="IPR029026">
    <property type="entry name" value="tRNA_m1G_MTases_N"/>
</dbReference>
<evidence type="ECO:0000256" key="2">
    <source>
        <dbReference type="ARBA" id="ARBA00005528"/>
    </source>
</evidence>
<dbReference type="Gene3D" id="2.40.240.20">
    <property type="entry name" value="Hypothetical PUA domain-like, domain 1"/>
    <property type="match status" value="1"/>
</dbReference>
<evidence type="ECO:0000256" key="10">
    <source>
        <dbReference type="ARBA" id="ARBA00025699"/>
    </source>
</evidence>
<organism evidence="15 16">
    <name type="scientific">Motilibacter deserti</name>
    <dbReference type="NCBI Taxonomy" id="2714956"/>
    <lineage>
        <taxon>Bacteria</taxon>
        <taxon>Bacillati</taxon>
        <taxon>Actinomycetota</taxon>
        <taxon>Actinomycetes</taxon>
        <taxon>Motilibacterales</taxon>
        <taxon>Motilibacteraceae</taxon>
        <taxon>Motilibacter</taxon>
    </lineage>
</organism>
<proteinExistence type="inferred from homology"/>
<comment type="caution">
    <text evidence="15">The sequence shown here is derived from an EMBL/GenBank/DDBJ whole genome shotgun (WGS) entry which is preliminary data.</text>
</comment>
<evidence type="ECO:0000313" key="16">
    <source>
        <dbReference type="Proteomes" id="UP000800981"/>
    </source>
</evidence>
<evidence type="ECO:0000259" key="14">
    <source>
        <dbReference type="Pfam" id="PF20260"/>
    </source>
</evidence>
<evidence type="ECO:0000256" key="8">
    <source>
        <dbReference type="ARBA" id="ARBA00022679"/>
    </source>
</evidence>
<evidence type="ECO:0000256" key="5">
    <source>
        <dbReference type="ARBA" id="ARBA00022490"/>
    </source>
</evidence>
<comment type="catalytic activity">
    <reaction evidence="11 12">
        <text>uridine(1498) in 16S rRNA + S-adenosyl-L-methionine = N(3)-methyluridine(1498) in 16S rRNA + S-adenosyl-L-homocysteine + H(+)</text>
        <dbReference type="Rhea" id="RHEA:42920"/>
        <dbReference type="Rhea" id="RHEA-COMP:10283"/>
        <dbReference type="Rhea" id="RHEA-COMP:10284"/>
        <dbReference type="ChEBI" id="CHEBI:15378"/>
        <dbReference type="ChEBI" id="CHEBI:57856"/>
        <dbReference type="ChEBI" id="CHEBI:59789"/>
        <dbReference type="ChEBI" id="CHEBI:65315"/>
        <dbReference type="ChEBI" id="CHEBI:74502"/>
        <dbReference type="EC" id="2.1.1.193"/>
    </reaction>
</comment>
<evidence type="ECO:0000256" key="3">
    <source>
        <dbReference type="ARBA" id="ARBA00012328"/>
    </source>
</evidence>
<evidence type="ECO:0000256" key="6">
    <source>
        <dbReference type="ARBA" id="ARBA00022552"/>
    </source>
</evidence>
<dbReference type="GO" id="GO:0032259">
    <property type="term" value="P:methylation"/>
    <property type="evidence" value="ECO:0007669"/>
    <property type="project" value="UniProtKB-KW"/>
</dbReference>
<dbReference type="PIRSF" id="PIRSF015601">
    <property type="entry name" value="MTase_slr0722"/>
    <property type="match status" value="1"/>
</dbReference>
<comment type="subcellular location">
    <subcellularLocation>
        <location evidence="1 12">Cytoplasm</location>
    </subcellularLocation>
</comment>
<evidence type="ECO:0000256" key="7">
    <source>
        <dbReference type="ARBA" id="ARBA00022603"/>
    </source>
</evidence>
<evidence type="ECO:0000256" key="4">
    <source>
        <dbReference type="ARBA" id="ARBA00013673"/>
    </source>
</evidence>
<comment type="function">
    <text evidence="10 12">Specifically methylates the N3 position of the uracil ring of uridine 1498 (m3U1498) in 16S rRNA. Acts on the fully assembled 30S ribosomal subunit.</text>
</comment>